<dbReference type="Pfam" id="PF00593">
    <property type="entry name" value="TonB_dep_Rec_b-barrel"/>
    <property type="match status" value="1"/>
</dbReference>
<evidence type="ECO:0000256" key="5">
    <source>
        <dbReference type="ARBA" id="ARBA00022729"/>
    </source>
</evidence>
<evidence type="ECO:0000256" key="1">
    <source>
        <dbReference type="ARBA" id="ARBA00004571"/>
    </source>
</evidence>
<accession>A0A813TQC8</accession>
<proteinExistence type="predicted"/>
<evidence type="ECO:0000313" key="13">
    <source>
        <dbReference type="Proteomes" id="UP000663854"/>
    </source>
</evidence>
<dbReference type="InterPro" id="IPR039426">
    <property type="entry name" value="TonB-dep_rcpt-like"/>
</dbReference>
<keyword evidence="6" id="KW-0408">Iron</keyword>
<evidence type="ECO:0000313" key="12">
    <source>
        <dbReference type="EMBL" id="CAF0814973.1"/>
    </source>
</evidence>
<keyword evidence="8" id="KW-0798">TonB box</keyword>
<evidence type="ECO:0000256" key="9">
    <source>
        <dbReference type="ARBA" id="ARBA00023136"/>
    </source>
</evidence>
<dbReference type="PROSITE" id="PS52016">
    <property type="entry name" value="TONB_DEPENDENT_REC_3"/>
    <property type="match status" value="1"/>
</dbReference>
<reference evidence="12" key="1">
    <citation type="submission" date="2021-02" db="EMBL/GenBank/DDBJ databases">
        <authorList>
            <person name="Nowell W R."/>
        </authorList>
    </citation>
    <scope>NUCLEOTIDE SEQUENCE</scope>
</reference>
<keyword evidence="7" id="KW-0406">Ion transport</keyword>
<protein>
    <recommendedName>
        <fullName evidence="11">TonB-dependent receptor-like beta-barrel domain-containing protein</fullName>
    </recommendedName>
</protein>
<evidence type="ECO:0000256" key="10">
    <source>
        <dbReference type="ARBA" id="ARBA00023237"/>
    </source>
</evidence>
<keyword evidence="4" id="KW-0812">Transmembrane</keyword>
<sequence length="261" mass="29112">MEWGPWIVSAALRRDHAKNSVLKADGTPDSDVRNSATTGRIGLMYRFENGISPYINYSEAFVPNLGTDGTVTNSYLKPTEGEQREAGVKYLANSGNTAINFAWFEIEQLNRVVQGNTPRGVQQIGAFIQGWEIDARQRVGDWELLGNYTRMNATDEASKTRLPYVAEKLGSAWVQYYITPNIRAGVGTRYIGTNVGFGGSPELPSVTLFDAMVGYNIQQWDFRLTVRNIADKEYLSWCRFAGADCGFGERQNAVLSANYKF</sequence>
<dbReference type="PANTHER" id="PTHR32552">
    <property type="entry name" value="FERRICHROME IRON RECEPTOR-RELATED"/>
    <property type="match status" value="1"/>
</dbReference>
<dbReference type="EMBL" id="CAJNOH010000053">
    <property type="protein sequence ID" value="CAF0814973.1"/>
    <property type="molecule type" value="Genomic_DNA"/>
</dbReference>
<evidence type="ECO:0000259" key="11">
    <source>
        <dbReference type="Pfam" id="PF00593"/>
    </source>
</evidence>
<feature type="domain" description="TonB-dependent receptor-like beta-barrel" evidence="11">
    <location>
        <begin position="2"/>
        <end position="229"/>
    </location>
</feature>
<keyword evidence="9" id="KW-0472">Membrane</keyword>
<keyword evidence="5" id="KW-0732">Signal</keyword>
<name>A0A813TQC8_9BILA</name>
<organism evidence="12 13">
    <name type="scientific">Rotaria sordida</name>
    <dbReference type="NCBI Taxonomy" id="392033"/>
    <lineage>
        <taxon>Eukaryota</taxon>
        <taxon>Metazoa</taxon>
        <taxon>Spiralia</taxon>
        <taxon>Gnathifera</taxon>
        <taxon>Rotifera</taxon>
        <taxon>Eurotatoria</taxon>
        <taxon>Bdelloidea</taxon>
        <taxon>Philodinida</taxon>
        <taxon>Philodinidae</taxon>
        <taxon>Rotaria</taxon>
    </lineage>
</organism>
<keyword evidence="3" id="KW-0410">Iron transport</keyword>
<evidence type="ECO:0000256" key="8">
    <source>
        <dbReference type="ARBA" id="ARBA00023077"/>
    </source>
</evidence>
<dbReference type="Gene3D" id="2.40.170.20">
    <property type="entry name" value="TonB-dependent receptor, beta-barrel domain"/>
    <property type="match status" value="1"/>
</dbReference>
<evidence type="ECO:0000256" key="3">
    <source>
        <dbReference type="ARBA" id="ARBA00022496"/>
    </source>
</evidence>
<evidence type="ECO:0000256" key="4">
    <source>
        <dbReference type="ARBA" id="ARBA00022692"/>
    </source>
</evidence>
<comment type="subcellular location">
    <subcellularLocation>
        <location evidence="1">Cell outer membrane</location>
        <topology evidence="1">Multi-pass membrane protein</topology>
    </subcellularLocation>
</comment>
<dbReference type="InterPro" id="IPR000531">
    <property type="entry name" value="Beta-barrel_TonB"/>
</dbReference>
<evidence type="ECO:0000256" key="6">
    <source>
        <dbReference type="ARBA" id="ARBA00023004"/>
    </source>
</evidence>
<dbReference type="AlphaFoldDB" id="A0A813TQC8"/>
<dbReference type="Proteomes" id="UP000663854">
    <property type="component" value="Unassembled WGS sequence"/>
</dbReference>
<evidence type="ECO:0000256" key="2">
    <source>
        <dbReference type="ARBA" id="ARBA00022448"/>
    </source>
</evidence>
<keyword evidence="10" id="KW-0998">Cell outer membrane</keyword>
<dbReference type="GO" id="GO:0015344">
    <property type="term" value="F:siderophore uptake transmembrane transporter activity"/>
    <property type="evidence" value="ECO:0007669"/>
    <property type="project" value="TreeGrafter"/>
</dbReference>
<dbReference type="PANTHER" id="PTHR32552:SF68">
    <property type="entry name" value="FERRICHROME OUTER MEMBRANE TRANSPORTER_PHAGE RECEPTOR"/>
    <property type="match status" value="1"/>
</dbReference>
<keyword evidence="2" id="KW-0813">Transport</keyword>
<dbReference type="InterPro" id="IPR036942">
    <property type="entry name" value="Beta-barrel_TonB_sf"/>
</dbReference>
<comment type="caution">
    <text evidence="12">The sequence shown here is derived from an EMBL/GenBank/DDBJ whole genome shotgun (WGS) entry which is preliminary data.</text>
</comment>
<evidence type="ECO:0000256" key="7">
    <source>
        <dbReference type="ARBA" id="ARBA00023065"/>
    </source>
</evidence>
<gene>
    <name evidence="12" type="ORF">PYM288_LOCUS5288</name>
</gene>
<dbReference type="SUPFAM" id="SSF56935">
    <property type="entry name" value="Porins"/>
    <property type="match status" value="1"/>
</dbReference>